<gene>
    <name evidence="1" type="ORF">QNA08_02805</name>
</gene>
<dbReference type="EMBL" id="JASJEV010000001">
    <property type="protein sequence ID" value="MDJ1157168.1"/>
    <property type="molecule type" value="Genomic_DNA"/>
</dbReference>
<keyword evidence="2" id="KW-1185">Reference proteome</keyword>
<comment type="caution">
    <text evidence="1">The sequence shown here is derived from an EMBL/GenBank/DDBJ whole genome shotgun (WGS) entry which is preliminary data.</text>
</comment>
<reference evidence="1 2" key="1">
    <citation type="submission" date="2023-05" db="EMBL/GenBank/DDBJ databases">
        <title>Chelatococcus sp. nov., a moderately thermophilic bacterium isolated from hot spring microbial mat.</title>
        <authorList>
            <person name="Hu C.-J."/>
            <person name="Li W.-J."/>
        </authorList>
    </citation>
    <scope>NUCLEOTIDE SEQUENCE [LARGE SCALE GENOMIC DNA]</scope>
    <source>
        <strain evidence="1 2">SYSU G07232</strain>
    </source>
</reference>
<name>A0ABT7ACS2_9HYPH</name>
<evidence type="ECO:0000313" key="1">
    <source>
        <dbReference type="EMBL" id="MDJ1157168.1"/>
    </source>
</evidence>
<proteinExistence type="predicted"/>
<protein>
    <recommendedName>
        <fullName evidence="3">Methyltransferase</fullName>
    </recommendedName>
</protein>
<evidence type="ECO:0008006" key="3">
    <source>
        <dbReference type="Google" id="ProtNLM"/>
    </source>
</evidence>
<dbReference type="RefSeq" id="WP_283739140.1">
    <property type="nucleotide sequence ID" value="NZ_JASJEV010000001.1"/>
</dbReference>
<evidence type="ECO:0000313" key="2">
    <source>
        <dbReference type="Proteomes" id="UP001321492"/>
    </source>
</evidence>
<sequence length="81" mass="8760">MNVNLFWLDASRELSVIRRALAPQGILLLIYEPPAAAEVLTIADRLAPMLAANGFRVEAVRRHTEGSAPLLAVSARPIPTS</sequence>
<accession>A0ABT7ACS2</accession>
<dbReference type="Proteomes" id="UP001321492">
    <property type="component" value="Unassembled WGS sequence"/>
</dbReference>
<organism evidence="1 2">
    <name type="scientific">Chelatococcus albus</name>
    <dbReference type="NCBI Taxonomy" id="3047466"/>
    <lineage>
        <taxon>Bacteria</taxon>
        <taxon>Pseudomonadati</taxon>
        <taxon>Pseudomonadota</taxon>
        <taxon>Alphaproteobacteria</taxon>
        <taxon>Hyphomicrobiales</taxon>
        <taxon>Chelatococcaceae</taxon>
        <taxon>Chelatococcus</taxon>
    </lineage>
</organism>